<dbReference type="OrthoDB" id="690068at2759"/>
<organism evidence="8 9">
    <name type="scientific">Momordica charantia</name>
    <name type="common">Bitter gourd</name>
    <name type="synonym">Balsam pear</name>
    <dbReference type="NCBI Taxonomy" id="3673"/>
    <lineage>
        <taxon>Eukaryota</taxon>
        <taxon>Viridiplantae</taxon>
        <taxon>Streptophyta</taxon>
        <taxon>Embryophyta</taxon>
        <taxon>Tracheophyta</taxon>
        <taxon>Spermatophyta</taxon>
        <taxon>Magnoliopsida</taxon>
        <taxon>eudicotyledons</taxon>
        <taxon>Gunneridae</taxon>
        <taxon>Pentapetalae</taxon>
        <taxon>rosids</taxon>
        <taxon>fabids</taxon>
        <taxon>Cucurbitales</taxon>
        <taxon>Cucurbitaceae</taxon>
        <taxon>Momordiceae</taxon>
        <taxon>Momordica</taxon>
    </lineage>
</organism>
<keyword evidence="8" id="KW-1185">Reference proteome</keyword>
<feature type="compositionally biased region" description="Basic and acidic residues" evidence="6">
    <location>
        <begin position="226"/>
        <end position="244"/>
    </location>
</feature>
<protein>
    <submittedName>
        <fullName evidence="9">Transcription factor BIM1</fullName>
    </submittedName>
</protein>
<dbReference type="GeneID" id="111007188"/>
<evidence type="ECO:0000256" key="5">
    <source>
        <dbReference type="ARBA" id="ARBA00023242"/>
    </source>
</evidence>
<feature type="region of interest" description="Disordered" evidence="6">
    <location>
        <begin position="104"/>
        <end position="133"/>
    </location>
</feature>
<dbReference type="GO" id="GO:0046983">
    <property type="term" value="F:protein dimerization activity"/>
    <property type="evidence" value="ECO:0007669"/>
    <property type="project" value="InterPro"/>
</dbReference>
<reference evidence="9" key="1">
    <citation type="submission" date="2025-08" db="UniProtKB">
        <authorList>
            <consortium name="RefSeq"/>
        </authorList>
    </citation>
    <scope>IDENTIFICATION</scope>
    <source>
        <strain evidence="9">OHB3-1</strain>
    </source>
</reference>
<keyword evidence="2" id="KW-0805">Transcription regulation</keyword>
<evidence type="ECO:0000256" key="4">
    <source>
        <dbReference type="ARBA" id="ARBA00023163"/>
    </source>
</evidence>
<dbReference type="PANTHER" id="PTHR46412">
    <property type="entry name" value="BES1-INTERACTING MYC-LIKE PROTEIN"/>
    <property type="match status" value="1"/>
</dbReference>
<keyword evidence="3" id="KW-0238">DNA-binding</keyword>
<accession>A0A6J1C0A4</accession>
<dbReference type="SUPFAM" id="SSF47459">
    <property type="entry name" value="HLH, helix-loop-helix DNA-binding domain"/>
    <property type="match status" value="1"/>
</dbReference>
<dbReference type="Proteomes" id="UP000504603">
    <property type="component" value="Unplaced"/>
</dbReference>
<keyword evidence="5" id="KW-0539">Nucleus</keyword>
<evidence type="ECO:0000256" key="2">
    <source>
        <dbReference type="ARBA" id="ARBA00023015"/>
    </source>
</evidence>
<dbReference type="CDD" id="cd11453">
    <property type="entry name" value="bHLH_AtBIM_like"/>
    <property type="match status" value="1"/>
</dbReference>
<feature type="region of interest" description="Disordered" evidence="6">
    <location>
        <begin position="150"/>
        <end position="272"/>
    </location>
</feature>
<feature type="domain" description="BHLH" evidence="7">
    <location>
        <begin position="255"/>
        <end position="305"/>
    </location>
</feature>
<feature type="region of interest" description="Disordered" evidence="6">
    <location>
        <begin position="391"/>
        <end position="441"/>
    </location>
</feature>
<dbReference type="InterPro" id="IPR011598">
    <property type="entry name" value="bHLH_dom"/>
</dbReference>
<dbReference type="PANTHER" id="PTHR46412:SF3">
    <property type="entry name" value="TRANSCRIPTION FACTOR BIM1"/>
    <property type="match status" value="1"/>
</dbReference>
<evidence type="ECO:0000256" key="3">
    <source>
        <dbReference type="ARBA" id="ARBA00023125"/>
    </source>
</evidence>
<feature type="compositionally biased region" description="Basic and acidic residues" evidence="6">
    <location>
        <begin position="261"/>
        <end position="272"/>
    </location>
</feature>
<dbReference type="InterPro" id="IPR044295">
    <property type="entry name" value="BIM1/2/3"/>
</dbReference>
<evidence type="ECO:0000313" key="9">
    <source>
        <dbReference type="RefSeq" id="XP_022135145.1"/>
    </source>
</evidence>
<feature type="region of interest" description="Disordered" evidence="6">
    <location>
        <begin position="1"/>
        <end position="84"/>
    </location>
</feature>
<dbReference type="SMART" id="SM00353">
    <property type="entry name" value="HLH"/>
    <property type="match status" value="1"/>
</dbReference>
<name>A0A6J1C0A4_MOMCH</name>
<evidence type="ECO:0000256" key="6">
    <source>
        <dbReference type="SAM" id="MobiDB-lite"/>
    </source>
</evidence>
<feature type="compositionally biased region" description="Polar residues" evidence="6">
    <location>
        <begin position="114"/>
        <end position="131"/>
    </location>
</feature>
<feature type="compositionally biased region" description="Polar residues" evidence="6">
    <location>
        <begin position="246"/>
        <end position="256"/>
    </location>
</feature>
<dbReference type="AlphaFoldDB" id="A0A6J1C0A4"/>
<dbReference type="GO" id="GO:0003677">
    <property type="term" value="F:DNA binding"/>
    <property type="evidence" value="ECO:0007669"/>
    <property type="project" value="UniProtKB-KW"/>
</dbReference>
<proteinExistence type="predicted"/>
<sequence>MELPQPRQFGAEGSKSTHDFLSLYSHSSPQLDPRPSPQGGYLKTHNFLQPQERIRKGSTKEETDVERPPPPAPPPSSVEHLLPGGIGTYSISHVSYFDHQRVLPKPEGSVFTGARSSSSTERNDENSNGSSFAAAGCGFTLWEECAAKKGKTGKENLVANEPRASTSQWTASMERPSQSSSNNHHNTFSCHSSSQPTGKKNQSFMEMLKSAKSTSQDEELDDDGDFVVKKETSTANKGELRIKVDGQSSDPKANTPRSKHSATEQRRRSKINDRFQMLRGLIPHSDQKRDKASFLLEVVEYIQFLQEKVQKYEGSYQEWNHEMAKLMPLRNNQRSADGYNDQSRGINSGSGPALVFAAKLVEKNAPVSPIVPGSSHNAVDSDTSSATTLKAVDHHSGRTYNAVPSPMSMPPKLYAPTRDGNVVPQPPNQLSSDPEHPSSRPQILSCQARCFNSDVAVASEMQKEQDLTIEGGTINISSVYSQGLLNTLTHALQSSGVDLSQARISVQIELGKRATRTVIAPTSIVKDVDIPINDMGTIHSRVSGTEDSERARKKLKTVKS</sequence>
<dbReference type="FunFam" id="4.10.280.10:FF:000093">
    <property type="entry name" value="BHLH domain class transcription factor"/>
    <property type="match status" value="1"/>
</dbReference>
<feature type="compositionally biased region" description="Polar residues" evidence="6">
    <location>
        <begin position="163"/>
        <end position="204"/>
    </location>
</feature>
<dbReference type="KEGG" id="mcha:111007188"/>
<feature type="compositionally biased region" description="Basic and acidic residues" evidence="6">
    <location>
        <begin position="52"/>
        <end position="67"/>
    </location>
</feature>
<evidence type="ECO:0000256" key="1">
    <source>
        <dbReference type="ARBA" id="ARBA00004123"/>
    </source>
</evidence>
<dbReference type="Pfam" id="PF00010">
    <property type="entry name" value="HLH"/>
    <property type="match status" value="1"/>
</dbReference>
<feature type="compositionally biased region" description="Acidic residues" evidence="6">
    <location>
        <begin position="216"/>
        <end position="225"/>
    </location>
</feature>
<gene>
    <name evidence="9" type="primary">LOC111007188</name>
</gene>
<evidence type="ECO:0000259" key="7">
    <source>
        <dbReference type="PROSITE" id="PS50888"/>
    </source>
</evidence>
<dbReference type="PROSITE" id="PS50888">
    <property type="entry name" value="BHLH"/>
    <property type="match status" value="1"/>
</dbReference>
<dbReference type="InterPro" id="IPR036638">
    <property type="entry name" value="HLH_DNA-bd_sf"/>
</dbReference>
<comment type="subcellular location">
    <subcellularLocation>
        <location evidence="1">Nucleus</location>
    </subcellularLocation>
</comment>
<dbReference type="Gene3D" id="4.10.280.10">
    <property type="entry name" value="Helix-loop-helix DNA-binding domain"/>
    <property type="match status" value="1"/>
</dbReference>
<dbReference type="RefSeq" id="XP_022135145.1">
    <property type="nucleotide sequence ID" value="XM_022279453.1"/>
</dbReference>
<evidence type="ECO:0000313" key="8">
    <source>
        <dbReference type="Proteomes" id="UP000504603"/>
    </source>
</evidence>
<dbReference type="GO" id="GO:0005634">
    <property type="term" value="C:nucleus"/>
    <property type="evidence" value="ECO:0007669"/>
    <property type="project" value="UniProtKB-SubCell"/>
</dbReference>
<dbReference type="GO" id="GO:0006351">
    <property type="term" value="P:DNA-templated transcription"/>
    <property type="evidence" value="ECO:0007669"/>
    <property type="project" value="InterPro"/>
</dbReference>
<keyword evidence="4" id="KW-0804">Transcription</keyword>
<dbReference type="GO" id="GO:0003700">
    <property type="term" value="F:DNA-binding transcription factor activity"/>
    <property type="evidence" value="ECO:0007669"/>
    <property type="project" value="InterPro"/>
</dbReference>